<protein>
    <submittedName>
        <fullName evidence="1">Uncharacterized protein B852R</fullName>
    </submittedName>
</protein>
<proteinExistence type="predicted"/>
<dbReference type="RefSeq" id="YP_001498048.1">
    <property type="nucleotide sequence ID" value="NC_009898.1"/>
</dbReference>
<evidence type="ECO:0000313" key="1">
    <source>
        <dbReference type="EMBL" id="ABT15251.1"/>
    </source>
</evidence>
<dbReference type="GeneID" id="5659475"/>
<name>A7IY27_PBCVN</name>
<dbReference type="Proteomes" id="UP000202419">
    <property type="component" value="Segment"/>
</dbReference>
<evidence type="ECO:0000313" key="2">
    <source>
        <dbReference type="Proteomes" id="UP000202419"/>
    </source>
</evidence>
<dbReference type="KEGG" id="vg:5659475"/>
<accession>A7IY27</accession>
<gene>
    <name evidence="1" type="primary">B852R</name>
    <name evidence="1" type="ORF">NY2A_B852R</name>
</gene>
<sequence length="123" mass="14341">MMPYYHCICGFITKNEENKNYHQQSKLCRIYEKKSCFEGNAGIIYKATSKYGKHNSFFGKWFESEEQLHELNPNYNIEVKLVDNCDISYINLITKAEQNGLIAPGNNIPLFRKDSANQLFDMV</sequence>
<organismHost>
    <name type="scientific">Chlorella</name>
    <dbReference type="NCBI Taxonomy" id="3071"/>
</organismHost>
<organism evidence="1 2">
    <name type="scientific">Paramecium bursaria Chlorella virus NY2A</name>
    <name type="common">PBCV-NY2A</name>
    <dbReference type="NCBI Taxonomy" id="46021"/>
    <lineage>
        <taxon>Viruses</taxon>
        <taxon>Varidnaviria</taxon>
        <taxon>Bamfordvirae</taxon>
        <taxon>Nucleocytoviricota</taxon>
        <taxon>Megaviricetes</taxon>
        <taxon>Algavirales</taxon>
        <taxon>Phycodnaviridae</taxon>
        <taxon>Chlorovirus</taxon>
        <taxon>Chlorovirus americanus</taxon>
    </lineage>
</organism>
<reference evidence="1 2" key="1">
    <citation type="journal article" date="2007" name="Virology">
        <title>Sequence and annotation of the 369-kb NY-2A and the 345-kb AR158 viruses that infect Chlorella NC64A.</title>
        <authorList>
            <person name="Fitzgerald L.A."/>
            <person name="Graves M.V."/>
            <person name="Li X."/>
            <person name="Feldblyum T."/>
            <person name="Nierman W.C."/>
            <person name="Van Etten J.L."/>
        </authorList>
    </citation>
    <scope>NUCLEOTIDE SEQUENCE [LARGE SCALE GENOMIC DNA]</scope>
    <source>
        <strain evidence="1 2">NY-2A</strain>
    </source>
</reference>
<keyword evidence="2" id="KW-1185">Reference proteome</keyword>
<dbReference type="EMBL" id="DQ491002">
    <property type="protein sequence ID" value="ABT15251.1"/>
    <property type="molecule type" value="Genomic_DNA"/>
</dbReference>
<dbReference type="OrthoDB" id="17200at10239"/>